<accession>A0AAE1IMT9</accession>
<reference evidence="5" key="1">
    <citation type="submission" date="2023-10" db="EMBL/GenBank/DDBJ databases">
        <title>Chromosome-level genome of the transformable northern wattle, Acacia crassicarpa.</title>
        <authorList>
            <person name="Massaro I."/>
            <person name="Sinha N.R."/>
            <person name="Poethig S."/>
            <person name="Leichty A.R."/>
        </authorList>
    </citation>
    <scope>NUCLEOTIDE SEQUENCE</scope>
    <source>
        <strain evidence="5">Acra3RX</strain>
        <tissue evidence="5">Leaf</tissue>
    </source>
</reference>
<protein>
    <recommendedName>
        <fullName evidence="4">SMP domain-containing protein</fullName>
    </recommendedName>
</protein>
<evidence type="ECO:0000259" key="4">
    <source>
        <dbReference type="Pfam" id="PF04927"/>
    </source>
</evidence>
<evidence type="ECO:0000256" key="3">
    <source>
        <dbReference type="SAM" id="MobiDB-lite"/>
    </source>
</evidence>
<dbReference type="Pfam" id="PF04927">
    <property type="entry name" value="SMP"/>
    <property type="match status" value="3"/>
</dbReference>
<feature type="region of interest" description="Disordered" evidence="3">
    <location>
        <begin position="252"/>
        <end position="277"/>
    </location>
</feature>
<dbReference type="InterPro" id="IPR042971">
    <property type="entry name" value="LEA_SMP"/>
</dbReference>
<dbReference type="PANTHER" id="PTHR31174:SF31">
    <property type="entry name" value="LATE EMBRYOGENESIS ABUNDANT PROTEIN 3"/>
    <property type="match status" value="1"/>
</dbReference>
<keyword evidence="2" id="KW-0677">Repeat</keyword>
<keyword evidence="6" id="KW-1185">Reference proteome</keyword>
<dbReference type="EMBL" id="JAWXYG010000015">
    <property type="protein sequence ID" value="KAK4253767.1"/>
    <property type="molecule type" value="Genomic_DNA"/>
</dbReference>
<name>A0AAE1IMT9_9FABA</name>
<gene>
    <name evidence="5" type="ORF">QN277_010402</name>
</gene>
<dbReference type="PANTHER" id="PTHR31174">
    <property type="entry name" value="SEED MATURATION FAMILY PROTEIN"/>
    <property type="match status" value="1"/>
</dbReference>
<feature type="compositionally biased region" description="Polar residues" evidence="3">
    <location>
        <begin position="266"/>
        <end position="277"/>
    </location>
</feature>
<evidence type="ECO:0000256" key="1">
    <source>
        <dbReference type="ARBA" id="ARBA00010733"/>
    </source>
</evidence>
<feature type="domain" description="SMP" evidence="4">
    <location>
        <begin position="148"/>
        <end position="205"/>
    </location>
</feature>
<feature type="domain" description="SMP" evidence="4">
    <location>
        <begin position="29"/>
        <end position="82"/>
    </location>
</feature>
<feature type="domain" description="SMP" evidence="4">
    <location>
        <begin position="213"/>
        <end position="276"/>
    </location>
</feature>
<feature type="region of interest" description="Disordered" evidence="3">
    <location>
        <begin position="1"/>
        <end position="27"/>
    </location>
</feature>
<organism evidence="5 6">
    <name type="scientific">Acacia crassicarpa</name>
    <name type="common">northern wattle</name>
    <dbReference type="NCBI Taxonomy" id="499986"/>
    <lineage>
        <taxon>Eukaryota</taxon>
        <taxon>Viridiplantae</taxon>
        <taxon>Streptophyta</taxon>
        <taxon>Embryophyta</taxon>
        <taxon>Tracheophyta</taxon>
        <taxon>Spermatophyta</taxon>
        <taxon>Magnoliopsida</taxon>
        <taxon>eudicotyledons</taxon>
        <taxon>Gunneridae</taxon>
        <taxon>Pentapetalae</taxon>
        <taxon>rosids</taxon>
        <taxon>fabids</taxon>
        <taxon>Fabales</taxon>
        <taxon>Fabaceae</taxon>
        <taxon>Caesalpinioideae</taxon>
        <taxon>mimosoid clade</taxon>
        <taxon>Acacieae</taxon>
        <taxon>Acacia</taxon>
    </lineage>
</organism>
<dbReference type="InterPro" id="IPR007011">
    <property type="entry name" value="LEA_SMP_dom"/>
</dbReference>
<sequence>MSHGQPVRPQSHDDDDEHLSPISQLQQPITYGDVFRASGDLASKPISPQDAAAMQAAEIQVLGKTHKGTPADNMQSAAVINQMAGHVEHFDFTDIAKNQGVSVTETKADGQRIITEAVGGQILGQHVEQDGPTVASTIGSAAIDGDPISIGEALEAVAISAGDKAVDQSDAAAITAAEIRATGNKRAVPGGVADTAQNAASMNTHARHREDMTKLSDVLMDATEKLAVDRAVTKEDAEAVYATEVQFPWRRDSPEMLATPGGVASSMATAAQLNEQK</sequence>
<evidence type="ECO:0000256" key="2">
    <source>
        <dbReference type="ARBA" id="ARBA00022737"/>
    </source>
</evidence>
<dbReference type="AlphaFoldDB" id="A0AAE1IMT9"/>
<proteinExistence type="inferred from homology"/>
<evidence type="ECO:0000313" key="5">
    <source>
        <dbReference type="EMBL" id="KAK4253767.1"/>
    </source>
</evidence>
<evidence type="ECO:0000313" key="6">
    <source>
        <dbReference type="Proteomes" id="UP001293593"/>
    </source>
</evidence>
<dbReference type="Proteomes" id="UP001293593">
    <property type="component" value="Unassembled WGS sequence"/>
</dbReference>
<comment type="similarity">
    <text evidence="1">Belongs to the LEA type SMP family.</text>
</comment>
<comment type="caution">
    <text evidence="5">The sequence shown here is derived from an EMBL/GenBank/DDBJ whole genome shotgun (WGS) entry which is preliminary data.</text>
</comment>